<accession>A0A1E1EXS8</accession>
<name>A0A1E1EXS8_9SPHN</name>
<dbReference type="InterPro" id="IPR000524">
    <property type="entry name" value="Tscrpt_reg_HTH_GntR"/>
</dbReference>
<dbReference type="PANTHER" id="PTHR43537:SF41">
    <property type="entry name" value="TRANSCRIPTIONAL REGULATORY PROTEIN"/>
    <property type="match status" value="1"/>
</dbReference>
<dbReference type="Pfam" id="PF07729">
    <property type="entry name" value="FCD"/>
    <property type="match status" value="1"/>
</dbReference>
<evidence type="ECO:0000256" key="1">
    <source>
        <dbReference type="ARBA" id="ARBA00023015"/>
    </source>
</evidence>
<organism evidence="5 6">
    <name type="scientific">Sphingobium cloacae</name>
    <dbReference type="NCBI Taxonomy" id="120107"/>
    <lineage>
        <taxon>Bacteria</taxon>
        <taxon>Pseudomonadati</taxon>
        <taxon>Pseudomonadota</taxon>
        <taxon>Alphaproteobacteria</taxon>
        <taxon>Sphingomonadales</taxon>
        <taxon>Sphingomonadaceae</taxon>
        <taxon>Sphingobium</taxon>
    </lineage>
</organism>
<feature type="domain" description="HTH gntR-type" evidence="4">
    <location>
        <begin position="10"/>
        <end position="77"/>
    </location>
</feature>
<dbReference type="KEGG" id="sclo:SCLO_1000380"/>
<dbReference type="PRINTS" id="PR00035">
    <property type="entry name" value="HTHGNTR"/>
</dbReference>
<dbReference type="SUPFAM" id="SSF48008">
    <property type="entry name" value="GntR ligand-binding domain-like"/>
    <property type="match status" value="1"/>
</dbReference>
<evidence type="ECO:0000259" key="4">
    <source>
        <dbReference type="PROSITE" id="PS50949"/>
    </source>
</evidence>
<dbReference type="SMART" id="SM00345">
    <property type="entry name" value="HTH_GNTR"/>
    <property type="match status" value="1"/>
</dbReference>
<dbReference type="Gene3D" id="1.20.120.530">
    <property type="entry name" value="GntR ligand-binding domain-like"/>
    <property type="match status" value="1"/>
</dbReference>
<evidence type="ECO:0000313" key="5">
    <source>
        <dbReference type="EMBL" id="BAV63078.1"/>
    </source>
</evidence>
<proteinExistence type="predicted"/>
<dbReference type="AlphaFoldDB" id="A0A1E1EXS8"/>
<dbReference type="GO" id="GO:0003700">
    <property type="term" value="F:DNA-binding transcription factor activity"/>
    <property type="evidence" value="ECO:0007669"/>
    <property type="project" value="InterPro"/>
</dbReference>
<dbReference type="InterPro" id="IPR008920">
    <property type="entry name" value="TF_FadR/GntR_C"/>
</dbReference>
<dbReference type="Pfam" id="PF00392">
    <property type="entry name" value="GntR"/>
    <property type="match status" value="1"/>
</dbReference>
<evidence type="ECO:0000256" key="3">
    <source>
        <dbReference type="ARBA" id="ARBA00023163"/>
    </source>
</evidence>
<dbReference type="InterPro" id="IPR036390">
    <property type="entry name" value="WH_DNA-bd_sf"/>
</dbReference>
<dbReference type="Proteomes" id="UP000218272">
    <property type="component" value="Chromosome SCLO_1"/>
</dbReference>
<dbReference type="SUPFAM" id="SSF46785">
    <property type="entry name" value="Winged helix' DNA-binding domain"/>
    <property type="match status" value="1"/>
</dbReference>
<dbReference type="PROSITE" id="PS50949">
    <property type="entry name" value="HTH_GNTR"/>
    <property type="match status" value="1"/>
</dbReference>
<dbReference type="SMART" id="SM00895">
    <property type="entry name" value="FCD"/>
    <property type="match status" value="1"/>
</dbReference>
<keyword evidence="2" id="KW-0238">DNA-binding</keyword>
<keyword evidence="6" id="KW-1185">Reference proteome</keyword>
<dbReference type="OrthoDB" id="8680240at2"/>
<keyword evidence="3" id="KW-0804">Transcription</keyword>
<sequence>MPATGKLARSTTALDVARVLKDRILAGHYTEDEFIRQELIAQELGVSRIPVREALALLEAEGLVIREKFRGAVVPRLSLEEIEEIYSLRGLLEPYLLKEAIERVTPEIIGQLDAIVARSRETADKTEWAGLNVDFHRTLYETADRPIALQMLDKLLVRADRYLKMQRFLSTQTQQESDAEHLRILECIKRGDKQGALDSLGQHIQWNAVDVRRTIGLER</sequence>
<protein>
    <submittedName>
        <fullName evidence="5">GntR domain protein</fullName>
    </submittedName>
</protein>
<dbReference type="GO" id="GO:0003677">
    <property type="term" value="F:DNA binding"/>
    <property type="evidence" value="ECO:0007669"/>
    <property type="project" value="UniProtKB-KW"/>
</dbReference>
<gene>
    <name evidence="5" type="ORF">SCLO_1000380</name>
</gene>
<evidence type="ECO:0000313" key="6">
    <source>
        <dbReference type="Proteomes" id="UP000218272"/>
    </source>
</evidence>
<dbReference type="RefSeq" id="WP_066521576.1">
    <property type="nucleotide sequence ID" value="NZ_AP017655.1"/>
</dbReference>
<evidence type="ECO:0000256" key="2">
    <source>
        <dbReference type="ARBA" id="ARBA00023125"/>
    </source>
</evidence>
<dbReference type="EMBL" id="AP017655">
    <property type="protein sequence ID" value="BAV63078.1"/>
    <property type="molecule type" value="Genomic_DNA"/>
</dbReference>
<dbReference type="Gene3D" id="1.10.10.10">
    <property type="entry name" value="Winged helix-like DNA-binding domain superfamily/Winged helix DNA-binding domain"/>
    <property type="match status" value="1"/>
</dbReference>
<dbReference type="InterPro" id="IPR036388">
    <property type="entry name" value="WH-like_DNA-bd_sf"/>
</dbReference>
<dbReference type="PANTHER" id="PTHR43537">
    <property type="entry name" value="TRANSCRIPTIONAL REGULATOR, GNTR FAMILY"/>
    <property type="match status" value="1"/>
</dbReference>
<dbReference type="InterPro" id="IPR011711">
    <property type="entry name" value="GntR_C"/>
</dbReference>
<keyword evidence="1" id="KW-0805">Transcription regulation</keyword>
<dbReference type="CDD" id="cd07377">
    <property type="entry name" value="WHTH_GntR"/>
    <property type="match status" value="1"/>
</dbReference>
<reference evidence="5 6" key="1">
    <citation type="submission" date="2016-10" db="EMBL/GenBank/DDBJ databases">
        <title>Complete Genome Sequence of the Nonylphenol-Degrading Bacterium Sphingobium cloacae JCM 10874T.</title>
        <authorList>
            <person name="Ootsuka M."/>
            <person name="Nishizawa T."/>
            <person name="Ohta H."/>
        </authorList>
    </citation>
    <scope>NUCLEOTIDE SEQUENCE [LARGE SCALE GENOMIC DNA]</scope>
    <source>
        <strain evidence="5 6">JCM 10874</strain>
    </source>
</reference>